<protein>
    <submittedName>
        <fullName evidence="2">ORF4 protein</fullName>
    </submittedName>
</protein>
<keyword evidence="1" id="KW-0812">Transmembrane</keyword>
<feature type="transmembrane region" description="Helical" evidence="1">
    <location>
        <begin position="196"/>
        <end position="212"/>
    </location>
</feature>
<keyword evidence="1" id="KW-1133">Transmembrane helix</keyword>
<evidence type="ECO:0000256" key="1">
    <source>
        <dbReference type="SAM" id="Phobius"/>
    </source>
</evidence>
<keyword evidence="1" id="KW-0472">Membrane</keyword>
<dbReference type="EMBL" id="MF973199">
    <property type="protein sequence ID" value="ATI21293.1"/>
    <property type="molecule type" value="Genomic_RNA"/>
</dbReference>
<evidence type="ECO:0000313" key="2">
    <source>
        <dbReference type="EMBL" id="ATI21293.1"/>
    </source>
</evidence>
<name>A0A2D1AZL0_NORV</name>
<accession>A0A2D1AZL0</accession>
<proteinExistence type="predicted"/>
<sequence length="213" mass="23787">MARRPSPAALKPRAKILFLPPLSKPSPYSPWLVRLLPPPPLGKLTKLTHGFSRTLSSALLVNSPSPPEIPQVRFCLIWPSDQVSTLTLPTSQPCIPAGLGTWRFSWSSPAMPLLLARWWLPLYHHISPKDPSRQRRSHVSHMSCVMCAPWSPSSCHFLMSAGFCGMLLRTERRLCALCACFTHLFGPTVLVMSHSWFLAACFPGLLQILILFI</sequence>
<reference evidence="2" key="1">
    <citation type="submission" date="2017-09" db="EMBL/GenBank/DDBJ databases">
        <authorList>
            <person name="Ehlers B."/>
            <person name="Leendertz F.H."/>
        </authorList>
    </citation>
    <scope>NUCLEOTIDE SEQUENCE</scope>
    <source>
        <strain evidence="2">SDHD-46</strain>
    </source>
</reference>
<organism evidence="2">
    <name type="scientific">Murine norovirus</name>
    <dbReference type="NCBI Taxonomy" id="357231"/>
    <lineage>
        <taxon>Viruses</taxon>
        <taxon>Riboviria</taxon>
        <taxon>Orthornavirae</taxon>
        <taxon>Pisuviricota</taxon>
        <taxon>Pisoniviricetes</taxon>
        <taxon>Picornavirales</taxon>
        <taxon>Caliciviridae</taxon>
        <taxon>Norovirus</taxon>
        <taxon>Norovirus norwalkense</taxon>
        <taxon>Norwalk virus</taxon>
    </lineage>
</organism>